<feature type="compositionally biased region" description="Low complexity" evidence="1">
    <location>
        <begin position="812"/>
        <end position="824"/>
    </location>
</feature>
<feature type="compositionally biased region" description="Low complexity" evidence="1">
    <location>
        <begin position="767"/>
        <end position="804"/>
    </location>
</feature>
<feature type="compositionally biased region" description="Low complexity" evidence="1">
    <location>
        <begin position="1023"/>
        <end position="1033"/>
    </location>
</feature>
<organism evidence="4 5">
    <name type="scientific">Tothia fuscella</name>
    <dbReference type="NCBI Taxonomy" id="1048955"/>
    <lineage>
        <taxon>Eukaryota</taxon>
        <taxon>Fungi</taxon>
        <taxon>Dikarya</taxon>
        <taxon>Ascomycota</taxon>
        <taxon>Pezizomycotina</taxon>
        <taxon>Dothideomycetes</taxon>
        <taxon>Pleosporomycetidae</taxon>
        <taxon>Venturiales</taxon>
        <taxon>Cylindrosympodiaceae</taxon>
        <taxon>Tothia</taxon>
    </lineage>
</organism>
<dbReference type="SMART" id="SM00609">
    <property type="entry name" value="VIT"/>
    <property type="match status" value="1"/>
</dbReference>
<dbReference type="EMBL" id="MU007047">
    <property type="protein sequence ID" value="KAF2429445.1"/>
    <property type="molecule type" value="Genomic_DNA"/>
</dbReference>
<evidence type="ECO:0000256" key="1">
    <source>
        <dbReference type="SAM" id="MobiDB-lite"/>
    </source>
</evidence>
<dbReference type="Gene3D" id="3.40.50.410">
    <property type="entry name" value="von Willebrand factor, type A domain"/>
    <property type="match status" value="1"/>
</dbReference>
<name>A0A9P4NP27_9PEZI</name>
<gene>
    <name evidence="4" type="ORF">EJ08DRAFT_698364</name>
</gene>
<dbReference type="AlphaFoldDB" id="A0A9P4NP27"/>
<sequence>MSHHICGCYYIRPVSWAYPQRYYLPQVSVKAHTSILATTSRTILTQNFVNPSDCKGIKELRYTFPLYDGVTVVGFTCRIGDRVIVGEVKEKDKARAVYKAAVESGQTAGLLEQLPDASDVFTTTIGNVPPGATILVDITYLGELKHDAEVDGIRFIIPTSISPRYGSYPGEMAKSDHNPVISKGFEVTVDATLGEGSWIREMRSPSHPIAVSVGTTSKAPNADPQSNKASATLSLGSAELAENFVLQIVAKETSIPKAILESHPTIPGQRALMATLVPKFALPSQRPEIVFVCDRSGSMSGSNIVSLRNALKVFLKSLPVGVKFNICSFGSRYTFLWKKSQAYSQTTLEEAMNHVDTMGADYGGTEMFEPIKETLKRRYSDMSLEVFLVTDGEIWDQQRLFSFLNEEIITKKAPIRVFTLGIGSGASSALIEGVARAGNGFAQTVGNNEKLDGKVVRMLKGSLSPHINDYTIDIKYGADPETDDEEFELIERVMDSLKIHVDGSDDKGAPASEKSKNDFTKLTNLIKKPISLFDTSADVDAENPKPKAEDGQDKYSHLPAIESPRLLQAPNAIPPLFAFSRTSVYLLMSPNGAQKPIKSVVLRGTSSEGPLELEIPVQTLEAPGETIHQLAAKKAVHELEQGRGWLYDAKDEAGKLIKDKFPGRFDEMVEREAVRLGVQFQVSGKFCSFVAVEKKVKSLDAQGEFKMDKEVEKEYDFVDDDDQTLADGGPSSNARRNINAIIERGGRMDSLSATSVRSASLASNAKSAGFGSSFRGASSSSRSVSSRSASSRRAAPTAQAWGAVSPPPPPGASSFGSSAARFQAAPPPAQSYATAQAYGAVPPPPPSGAPRFSPAMGTFGPQSPVQQVQQQQMQQQQMQHQQAMMMTTPGSHGSHALQDYQMQLMLLKQQNSKRLHMARQEESNMQTSGGPIRLEEASPALDMDIDDLVEDPATAGMDQDRDLCFDVPRHQFVDVEGEVEKKESEFDEECLMPQVESMESMRKFRARGEPLPKHLAPKPPSAAAPSAPRSSAKPSPPKDPLQALVELQTFEGFWEWSKELCAVLGADMAVIQKKLSGADKKVLATALAVRYFEVKLTGERDSWELVVEKAKGWLEMAGFGEDAKIWEDAKAVIV</sequence>
<comment type="caution">
    <text evidence="4">The sequence shown here is derived from an EMBL/GenBank/DDBJ whole genome shotgun (WGS) entry which is preliminary data.</text>
</comment>
<feature type="region of interest" description="Disordered" evidence="1">
    <location>
        <begin position="1010"/>
        <end position="1040"/>
    </location>
</feature>
<dbReference type="InterPro" id="IPR036465">
    <property type="entry name" value="vWFA_dom_sf"/>
</dbReference>
<feature type="compositionally biased region" description="Low complexity" evidence="1">
    <location>
        <begin position="866"/>
        <end position="876"/>
    </location>
</feature>
<protein>
    <submittedName>
        <fullName evidence="4">Uncharacterized protein</fullName>
    </submittedName>
</protein>
<dbReference type="SMART" id="SM00327">
    <property type="entry name" value="VWA"/>
    <property type="match status" value="1"/>
</dbReference>
<evidence type="ECO:0000259" key="2">
    <source>
        <dbReference type="PROSITE" id="PS50234"/>
    </source>
</evidence>
<evidence type="ECO:0000259" key="3">
    <source>
        <dbReference type="PROSITE" id="PS51468"/>
    </source>
</evidence>
<dbReference type="PANTHER" id="PTHR45737:SF6">
    <property type="entry name" value="VON WILLEBRAND FACTOR A DOMAIN-CONTAINING PROTEIN 5A"/>
    <property type="match status" value="1"/>
</dbReference>
<dbReference type="SUPFAM" id="SSF53300">
    <property type="entry name" value="vWA-like"/>
    <property type="match status" value="1"/>
</dbReference>
<dbReference type="InterPro" id="IPR002035">
    <property type="entry name" value="VWF_A"/>
</dbReference>
<keyword evidence="5" id="KW-1185">Reference proteome</keyword>
<reference evidence="4" key="1">
    <citation type="journal article" date="2020" name="Stud. Mycol.">
        <title>101 Dothideomycetes genomes: a test case for predicting lifestyles and emergence of pathogens.</title>
        <authorList>
            <person name="Haridas S."/>
            <person name="Albert R."/>
            <person name="Binder M."/>
            <person name="Bloem J."/>
            <person name="Labutti K."/>
            <person name="Salamov A."/>
            <person name="Andreopoulos B."/>
            <person name="Baker S."/>
            <person name="Barry K."/>
            <person name="Bills G."/>
            <person name="Bluhm B."/>
            <person name="Cannon C."/>
            <person name="Castanera R."/>
            <person name="Culley D."/>
            <person name="Daum C."/>
            <person name="Ezra D."/>
            <person name="Gonzalez J."/>
            <person name="Henrissat B."/>
            <person name="Kuo A."/>
            <person name="Liang C."/>
            <person name="Lipzen A."/>
            <person name="Lutzoni F."/>
            <person name="Magnuson J."/>
            <person name="Mondo S."/>
            <person name="Nolan M."/>
            <person name="Ohm R."/>
            <person name="Pangilinan J."/>
            <person name="Park H.-J."/>
            <person name="Ramirez L."/>
            <person name="Alfaro M."/>
            <person name="Sun H."/>
            <person name="Tritt A."/>
            <person name="Yoshinaga Y."/>
            <person name="Zwiers L.-H."/>
            <person name="Turgeon B."/>
            <person name="Goodwin S."/>
            <person name="Spatafora J."/>
            <person name="Crous P."/>
            <person name="Grigoriev I."/>
        </authorList>
    </citation>
    <scope>NUCLEOTIDE SEQUENCE</scope>
    <source>
        <strain evidence="4">CBS 130266</strain>
    </source>
</reference>
<accession>A0A9P4NP27</accession>
<evidence type="ECO:0000313" key="4">
    <source>
        <dbReference type="EMBL" id="KAF2429445.1"/>
    </source>
</evidence>
<proteinExistence type="predicted"/>
<dbReference type="Proteomes" id="UP000800235">
    <property type="component" value="Unassembled WGS sequence"/>
</dbReference>
<dbReference type="Pfam" id="PF08487">
    <property type="entry name" value="VIT"/>
    <property type="match status" value="1"/>
</dbReference>
<dbReference type="PANTHER" id="PTHR45737">
    <property type="entry name" value="VON WILLEBRAND FACTOR A DOMAIN-CONTAINING PROTEIN 5A"/>
    <property type="match status" value="1"/>
</dbReference>
<feature type="region of interest" description="Disordered" evidence="1">
    <location>
        <begin position="766"/>
        <end position="876"/>
    </location>
</feature>
<feature type="domain" description="VIT" evidence="3">
    <location>
        <begin position="10"/>
        <end position="142"/>
    </location>
</feature>
<dbReference type="InterPro" id="IPR013694">
    <property type="entry name" value="VIT"/>
</dbReference>
<dbReference type="PROSITE" id="PS51468">
    <property type="entry name" value="VIT"/>
    <property type="match status" value="1"/>
</dbReference>
<dbReference type="OrthoDB" id="1729737at2759"/>
<dbReference type="PROSITE" id="PS50234">
    <property type="entry name" value="VWFA"/>
    <property type="match status" value="1"/>
</dbReference>
<feature type="domain" description="VWFA" evidence="2">
    <location>
        <begin position="288"/>
        <end position="459"/>
    </location>
</feature>
<evidence type="ECO:0000313" key="5">
    <source>
        <dbReference type="Proteomes" id="UP000800235"/>
    </source>
</evidence>
<dbReference type="Pfam" id="PF13768">
    <property type="entry name" value="VWA_3"/>
    <property type="match status" value="1"/>
</dbReference>